<dbReference type="InterPro" id="IPR029044">
    <property type="entry name" value="Nucleotide-diphossugar_trans"/>
</dbReference>
<evidence type="ECO:0000313" key="1">
    <source>
        <dbReference type="EMBL" id="CAE6518852.1"/>
    </source>
</evidence>
<evidence type="ECO:0000313" key="2">
    <source>
        <dbReference type="Proteomes" id="UP000663831"/>
    </source>
</evidence>
<name>A0A8H3HJL3_9AGAM</name>
<gene>
    <name evidence="1" type="ORF">RDB_LOCUS141138</name>
</gene>
<comment type="caution">
    <text evidence="1">The sequence shown here is derived from an EMBL/GenBank/DDBJ whole genome shotgun (WGS) entry which is preliminary data.</text>
</comment>
<dbReference type="SUPFAM" id="SSF53448">
    <property type="entry name" value="Nucleotide-diphospho-sugar transferases"/>
    <property type="match status" value="1"/>
</dbReference>
<accession>A0A8H3HJL3</accession>
<organism evidence="1 2">
    <name type="scientific">Rhizoctonia solani</name>
    <dbReference type="NCBI Taxonomy" id="456999"/>
    <lineage>
        <taxon>Eukaryota</taxon>
        <taxon>Fungi</taxon>
        <taxon>Dikarya</taxon>
        <taxon>Basidiomycota</taxon>
        <taxon>Agaricomycotina</taxon>
        <taxon>Agaricomycetes</taxon>
        <taxon>Cantharellales</taxon>
        <taxon>Ceratobasidiaceae</taxon>
        <taxon>Rhizoctonia</taxon>
    </lineage>
</organism>
<dbReference type="EMBL" id="CAJMWV010006125">
    <property type="protein sequence ID" value="CAE6518852.1"/>
    <property type="molecule type" value="Genomic_DNA"/>
</dbReference>
<protein>
    <submittedName>
        <fullName evidence="1">Uncharacterized protein</fullName>
    </submittedName>
</protein>
<dbReference type="Proteomes" id="UP000663831">
    <property type="component" value="Unassembled WGS sequence"/>
</dbReference>
<proteinExistence type="predicted"/>
<sequence length="430" mass="47658">MADVTAIVLNWARLDNVKTIVTHLCSDPLRDTISSVIVWNNSSTRLEPADFGADERLKIVNSEENLFFQARFLACLEAEGEWCLVQDDDYLVSVESIQALRKYVALYNVQHPIHLLPPHEHLSTTLRTLTHSPSHIASFAWLGHGTLLTKSHARAFLDVLSTESRGQEHIMQMADNFFSVLLNRAADVWVDRGLHLGGEEVAFTVGAEGDARNWYYTAIAEKYLEGIVARCEPNGFTLLEPKAEEEPIVRSPFRGGLWSTNVPMLPSSVIDAARNATDLRSADVSRRSALGEEDAKQYIQHSLVCLSDGLDTVFKSPEGCHESQWLSFDFLQNVVIGGLEIEWTVEPDFASEVWAMSYQVWEDGQNWVNALVLNCTQVDSPGWVKLVTKLDLGSSPRTFNAVRAVIGPGSGSSERATWGVVGCIVGAKTE</sequence>
<dbReference type="OrthoDB" id="1684102at2759"/>
<reference evidence="1" key="1">
    <citation type="submission" date="2021-01" db="EMBL/GenBank/DDBJ databases">
        <authorList>
            <person name="Kaushik A."/>
        </authorList>
    </citation>
    <scope>NUCLEOTIDE SEQUENCE</scope>
    <source>
        <strain evidence="1">AG3-1AP</strain>
    </source>
</reference>
<dbReference type="Gene3D" id="3.90.550.10">
    <property type="entry name" value="Spore Coat Polysaccharide Biosynthesis Protein SpsA, Chain A"/>
    <property type="match status" value="1"/>
</dbReference>
<dbReference type="AlphaFoldDB" id="A0A8H3HJL3"/>